<feature type="transmembrane region" description="Helical" evidence="1">
    <location>
        <begin position="225"/>
        <end position="249"/>
    </location>
</feature>
<evidence type="ECO:0000313" key="2">
    <source>
        <dbReference type="EMBL" id="MVX61995.1"/>
    </source>
</evidence>
<keyword evidence="1" id="KW-0472">Membrane</keyword>
<protein>
    <submittedName>
        <fullName evidence="2">Uncharacterized protein</fullName>
    </submittedName>
</protein>
<keyword evidence="3" id="KW-1185">Reference proteome</keyword>
<dbReference type="AlphaFoldDB" id="A0A6N8JQD3"/>
<keyword evidence="1" id="KW-0812">Transmembrane</keyword>
<name>A0A6N8JQD3_9ACTN</name>
<gene>
    <name evidence="2" type="ORF">GKZ27_11130</name>
</gene>
<organism evidence="2 3">
    <name type="scientific">Adlercreutzia mucosicola</name>
    <dbReference type="NCBI Taxonomy" id="580026"/>
    <lineage>
        <taxon>Bacteria</taxon>
        <taxon>Bacillati</taxon>
        <taxon>Actinomycetota</taxon>
        <taxon>Coriobacteriia</taxon>
        <taxon>Eggerthellales</taxon>
        <taxon>Eggerthellaceae</taxon>
        <taxon>Adlercreutzia</taxon>
    </lineage>
</organism>
<proteinExistence type="predicted"/>
<reference evidence="2 3" key="1">
    <citation type="submission" date="2019-12" db="EMBL/GenBank/DDBJ databases">
        <title>Microbes associate with the intestines of laboratory mice.</title>
        <authorList>
            <person name="Navarre W."/>
            <person name="Wong E."/>
        </authorList>
    </citation>
    <scope>NUCLEOTIDE SEQUENCE [LARGE SCALE GENOMIC DNA]</scope>
    <source>
        <strain evidence="2 3">NM66_B29</strain>
    </source>
</reference>
<dbReference type="OrthoDB" id="3178249at2"/>
<comment type="caution">
    <text evidence="2">The sequence shown here is derived from an EMBL/GenBank/DDBJ whole genome shotgun (WGS) entry which is preliminary data.</text>
</comment>
<dbReference type="Proteomes" id="UP000463388">
    <property type="component" value="Unassembled WGS sequence"/>
</dbReference>
<dbReference type="RefSeq" id="WP_160347424.1">
    <property type="nucleotide sequence ID" value="NZ_WSRR01000044.1"/>
</dbReference>
<accession>A0A6N8JQD3</accession>
<dbReference type="EMBL" id="WSRR01000044">
    <property type="protein sequence ID" value="MVX61995.1"/>
    <property type="molecule type" value="Genomic_DNA"/>
</dbReference>
<evidence type="ECO:0000256" key="1">
    <source>
        <dbReference type="SAM" id="Phobius"/>
    </source>
</evidence>
<keyword evidence="1" id="KW-1133">Transmembrane helix</keyword>
<evidence type="ECO:0000313" key="3">
    <source>
        <dbReference type="Proteomes" id="UP000463388"/>
    </source>
</evidence>
<sequence>MAKYKVIFRSDNKNADTAPGWEPGCPVLINAVQVSRNTETGQCYLQLKLSNLTDVVIGRFALRAEVTYADGSTEAVELKPLDSDIQPGRVYRPDAVLLTGSDVRHVTARIASATYGNEQWMSAGKVCANTAGGPLDLDQATTAERDRLLADLGKSPEKYRHHMVQGGDWWICSCGMPNVRKDQCICGLARKAVEQLEDEGYLNAAAAEREATEKKARAKRKRRRIIAAVAATIALIIAVGATGAIAAILSDETYQAYQAAASLEDTGSYKTAHDRFIELKDYRDSADRARECARLAAERAASVGDYIDAERWYGEAGETELQQEAAAMIDKE</sequence>